<dbReference type="InterPro" id="IPR050302">
    <property type="entry name" value="Rab_GAP_TBC_domain"/>
</dbReference>
<evidence type="ECO:0000313" key="4">
    <source>
        <dbReference type="EMBL" id="VVT49103.1"/>
    </source>
</evidence>
<dbReference type="SMART" id="SM00164">
    <property type="entry name" value="TBC"/>
    <property type="match status" value="1"/>
</dbReference>
<dbReference type="Pfam" id="PF00566">
    <property type="entry name" value="RabGAP-TBC"/>
    <property type="match status" value="1"/>
</dbReference>
<dbReference type="PROSITE" id="PS50086">
    <property type="entry name" value="TBC_RABGAP"/>
    <property type="match status" value="1"/>
</dbReference>
<dbReference type="Gene3D" id="1.10.10.750">
    <property type="entry name" value="Ypt/Rab-GAP domain of gyp1p, domain 1"/>
    <property type="match status" value="1"/>
</dbReference>
<dbReference type="GeneID" id="43580925"/>
<feature type="compositionally biased region" description="Low complexity" evidence="2">
    <location>
        <begin position="435"/>
        <end position="471"/>
    </location>
</feature>
<feature type="region of interest" description="Disordered" evidence="2">
    <location>
        <begin position="371"/>
        <end position="398"/>
    </location>
</feature>
<keyword evidence="5" id="KW-1185">Reference proteome</keyword>
<feature type="compositionally biased region" description="Low complexity" evidence="2">
    <location>
        <begin position="495"/>
        <end position="515"/>
    </location>
</feature>
<evidence type="ECO:0000256" key="2">
    <source>
        <dbReference type="SAM" id="MobiDB-lite"/>
    </source>
</evidence>
<dbReference type="FunFam" id="1.10.8.270:FF:000001">
    <property type="entry name" value="TBC1 domain family member 1"/>
    <property type="match status" value="1"/>
</dbReference>
<evidence type="ECO:0000256" key="1">
    <source>
        <dbReference type="ARBA" id="ARBA00022468"/>
    </source>
</evidence>
<dbReference type="PANTHER" id="PTHR47219">
    <property type="entry name" value="RAB GTPASE-ACTIVATING PROTEIN 1-LIKE"/>
    <property type="match status" value="1"/>
</dbReference>
<feature type="compositionally biased region" description="Polar residues" evidence="2">
    <location>
        <begin position="389"/>
        <end position="398"/>
    </location>
</feature>
<feature type="domain" description="Rab-GAP TBC" evidence="3">
    <location>
        <begin position="117"/>
        <end position="302"/>
    </location>
</feature>
<organism evidence="4 5">
    <name type="scientific">Magnusiomyces paraingens</name>
    <dbReference type="NCBI Taxonomy" id="2606893"/>
    <lineage>
        <taxon>Eukaryota</taxon>
        <taxon>Fungi</taxon>
        <taxon>Dikarya</taxon>
        <taxon>Ascomycota</taxon>
        <taxon>Saccharomycotina</taxon>
        <taxon>Dipodascomycetes</taxon>
        <taxon>Dipodascales</taxon>
        <taxon>Dipodascaceae</taxon>
        <taxon>Magnusiomyces</taxon>
    </lineage>
</organism>
<dbReference type="RefSeq" id="XP_031852716.1">
    <property type="nucleotide sequence ID" value="XM_031996825.1"/>
</dbReference>
<dbReference type="Gene3D" id="1.10.472.80">
    <property type="entry name" value="Ypt/Rab-GAP domain of gyp1p, domain 3"/>
    <property type="match status" value="1"/>
</dbReference>
<dbReference type="AlphaFoldDB" id="A0A5E8BK77"/>
<feature type="region of interest" description="Disordered" evidence="2">
    <location>
        <begin position="655"/>
        <end position="677"/>
    </location>
</feature>
<feature type="region of interest" description="Disordered" evidence="2">
    <location>
        <begin position="495"/>
        <end position="540"/>
    </location>
</feature>
<protein>
    <recommendedName>
        <fullName evidence="3">Rab-GAP TBC domain-containing protein</fullName>
    </recommendedName>
</protein>
<feature type="compositionally biased region" description="Polar residues" evidence="2">
    <location>
        <begin position="516"/>
        <end position="525"/>
    </location>
</feature>
<feature type="compositionally biased region" description="Polar residues" evidence="2">
    <location>
        <begin position="421"/>
        <end position="431"/>
    </location>
</feature>
<gene>
    <name evidence="4" type="ORF">SAPINGB_P002105</name>
</gene>
<dbReference type="EMBL" id="CABVLU010000002">
    <property type="protein sequence ID" value="VVT49103.1"/>
    <property type="molecule type" value="Genomic_DNA"/>
</dbReference>
<dbReference type="GO" id="GO:0005096">
    <property type="term" value="F:GTPase activator activity"/>
    <property type="evidence" value="ECO:0007669"/>
    <property type="project" value="UniProtKB-KW"/>
</dbReference>
<sequence length="677" mass="74222">MSVQPELAAINWNNLFAIEQTLLVQQSTDCSLFSDIFSHNAADADHDNVPPSTQSYSPAQLKHIIDSSGNLPFNDIPDLPKSSLDPPQLNLWAALLSNYRNAAQRIPHYAVSAIHSGIPPALRGAAWQVMAESSSNAALDSLYDSLAEEWTPFVKIIGRDLNRTFPEIKMFQERGGPGQVKLGRVLRAYAAYDIQVGYCQGLTFLTGPLLLHMDDRAAFCTLIQLMEDYNLRSMFTADMAGLQLRLYQFERLFESELPELHAHFLALGVSNIYASQWFLSFFAVTCPLAMLVRLFDLVFAEGAIPTLMRTALALLSRNSPILMAFDADEQILQHVLGRSVWDVFQNNPDTLIADVVTFPTCSMNHLKTLETEFNSNGKPRMTNGEKPSKQTSSSTTNHNVPLNKFSMFFTQQVPMAFKWTTPDSASPTNVEDPQATSSTTTTPSTSTTSLPSTNTATTTTTSSIATHSNATPTSSRVPSSSLTPFYQANRLSVASLDSTDSSSSTSSSSRIYSGSNTASSVSSFTIYDGPPSRPSLIGPSKSDETLVLREKVAALSAEVEKLRFELTQRERISQPLEEKSQEVNNDDDDNDDEKHPCETCEKLRMELALAKTNEALANAEIEELRHALLARKRSGAHAPSASVSVCSSSINNPNAATNIKDPSEKPLGPATRGWTIW</sequence>
<accession>A0A5E8BK77</accession>
<dbReference type="Proteomes" id="UP000398389">
    <property type="component" value="Unassembled WGS sequence"/>
</dbReference>
<feature type="region of interest" description="Disordered" evidence="2">
    <location>
        <begin position="419"/>
        <end position="482"/>
    </location>
</feature>
<dbReference type="OrthoDB" id="159449at2759"/>
<dbReference type="SUPFAM" id="SSF47923">
    <property type="entry name" value="Ypt/Rab-GAP domain of gyp1p"/>
    <property type="match status" value="2"/>
</dbReference>
<keyword evidence="1" id="KW-0343">GTPase activation</keyword>
<evidence type="ECO:0000259" key="3">
    <source>
        <dbReference type="PROSITE" id="PS50086"/>
    </source>
</evidence>
<dbReference type="FunFam" id="1.10.472.80:FF:000027">
    <property type="entry name" value="GTPase activating protein (Evi5)"/>
    <property type="match status" value="1"/>
</dbReference>
<dbReference type="InterPro" id="IPR035969">
    <property type="entry name" value="Rab-GAP_TBC_sf"/>
</dbReference>
<feature type="compositionally biased region" description="Polar residues" evidence="2">
    <location>
        <begin position="472"/>
        <end position="482"/>
    </location>
</feature>
<dbReference type="PANTHER" id="PTHR47219:SF9">
    <property type="entry name" value="GTPASE ACTIVATING PROTEIN AND CENTROSOME-ASSOCIATED, ISOFORM B"/>
    <property type="match status" value="1"/>
</dbReference>
<reference evidence="4 5" key="1">
    <citation type="submission" date="2019-09" db="EMBL/GenBank/DDBJ databases">
        <authorList>
            <person name="Brejova B."/>
        </authorList>
    </citation>
    <scope>NUCLEOTIDE SEQUENCE [LARGE SCALE GENOMIC DNA]</scope>
</reference>
<evidence type="ECO:0000313" key="5">
    <source>
        <dbReference type="Proteomes" id="UP000398389"/>
    </source>
</evidence>
<name>A0A5E8BK77_9ASCO</name>
<dbReference type="InterPro" id="IPR000195">
    <property type="entry name" value="Rab-GAP-TBC_dom"/>
</dbReference>
<feature type="region of interest" description="Disordered" evidence="2">
    <location>
        <begin position="573"/>
        <end position="596"/>
    </location>
</feature>
<dbReference type="Gene3D" id="1.10.8.270">
    <property type="entry name" value="putative rabgap domain of human tbc1 domain family member 14 like domains"/>
    <property type="match status" value="1"/>
</dbReference>
<dbReference type="GO" id="GO:0030427">
    <property type="term" value="C:site of polarized growth"/>
    <property type="evidence" value="ECO:0007669"/>
    <property type="project" value="UniProtKB-ARBA"/>
</dbReference>
<dbReference type="GO" id="GO:0031267">
    <property type="term" value="F:small GTPase binding"/>
    <property type="evidence" value="ECO:0007669"/>
    <property type="project" value="TreeGrafter"/>
</dbReference>
<proteinExistence type="predicted"/>